<dbReference type="Pfam" id="PF04402">
    <property type="entry name" value="SIMPL"/>
    <property type="match status" value="1"/>
</dbReference>
<dbReference type="RefSeq" id="WP_188756432.1">
    <property type="nucleotide sequence ID" value="NZ_BMJY01000010.1"/>
</dbReference>
<gene>
    <name evidence="1" type="ORF">GCM10010921_22930</name>
</gene>
<proteinExistence type="predicted"/>
<organism evidence="1 2">
    <name type="scientific">Microbacterium album</name>
    <dbReference type="NCBI Taxonomy" id="2053191"/>
    <lineage>
        <taxon>Bacteria</taxon>
        <taxon>Bacillati</taxon>
        <taxon>Actinomycetota</taxon>
        <taxon>Actinomycetes</taxon>
        <taxon>Micrococcales</taxon>
        <taxon>Microbacteriaceae</taxon>
        <taxon>Microbacterium</taxon>
    </lineage>
</organism>
<reference evidence="1" key="2">
    <citation type="submission" date="2020-09" db="EMBL/GenBank/DDBJ databases">
        <authorList>
            <person name="Sun Q."/>
            <person name="Zhou Y."/>
        </authorList>
    </citation>
    <scope>NUCLEOTIDE SEQUENCE</scope>
    <source>
        <strain evidence="1">CGMCC 1.15794</strain>
    </source>
</reference>
<comment type="caution">
    <text evidence="1">The sequence shown here is derived from an EMBL/GenBank/DDBJ whole genome shotgun (WGS) entry which is preliminary data.</text>
</comment>
<evidence type="ECO:0000313" key="2">
    <source>
        <dbReference type="Proteomes" id="UP000657592"/>
    </source>
</evidence>
<keyword evidence="2" id="KW-1185">Reference proteome</keyword>
<dbReference type="AlphaFoldDB" id="A0A917MPC7"/>
<accession>A0A917MPC7</accession>
<reference evidence="1" key="1">
    <citation type="journal article" date="2014" name="Int. J. Syst. Evol. Microbiol.">
        <title>Complete genome sequence of Corynebacterium casei LMG S-19264T (=DSM 44701T), isolated from a smear-ripened cheese.</title>
        <authorList>
            <consortium name="US DOE Joint Genome Institute (JGI-PGF)"/>
            <person name="Walter F."/>
            <person name="Albersmeier A."/>
            <person name="Kalinowski J."/>
            <person name="Ruckert C."/>
        </authorList>
    </citation>
    <scope>NUCLEOTIDE SEQUENCE</scope>
    <source>
        <strain evidence="1">CGMCC 1.15794</strain>
    </source>
</reference>
<dbReference type="Proteomes" id="UP000657592">
    <property type="component" value="Unassembled WGS sequence"/>
</dbReference>
<evidence type="ECO:0000313" key="1">
    <source>
        <dbReference type="EMBL" id="GGH46675.1"/>
    </source>
</evidence>
<dbReference type="EMBL" id="BMJY01000010">
    <property type="protein sequence ID" value="GGH46675.1"/>
    <property type="molecule type" value="Genomic_DNA"/>
</dbReference>
<evidence type="ECO:0008006" key="3">
    <source>
        <dbReference type="Google" id="ProtNLM"/>
    </source>
</evidence>
<dbReference type="Gene3D" id="3.30.110.170">
    <property type="entry name" value="Protein of unknown function (DUF541), domain 1"/>
    <property type="match status" value="1"/>
</dbReference>
<dbReference type="InterPro" id="IPR007497">
    <property type="entry name" value="SIMPL/DUF541"/>
</dbReference>
<name>A0A917MPC7_9MICO</name>
<sequence>MVTITVEGTHVLAQPAERGALALDVAAQGADRDDVVARHAALHNELAGIARGRRDAGVASAFDAGSPWAWTERPHTGPDRQGPPIHHVTSTITVTYVDLDALAADVGAFAVRAGVGVQPVRWDLSPESREALLDAARGRAVDDAMRRARSYAAAIRPGGPTEPTLVSVAERAVHGGGPGLPMLARAEAAGPAYTTPEIQVEAAIVATFEL</sequence>
<protein>
    <recommendedName>
        <fullName evidence="3">SIMPL domain-containing protein</fullName>
    </recommendedName>
</protein>